<organism evidence="1 2">
    <name type="scientific">Comamonas serinivorans</name>
    <dbReference type="NCBI Taxonomy" id="1082851"/>
    <lineage>
        <taxon>Bacteria</taxon>
        <taxon>Pseudomonadati</taxon>
        <taxon>Pseudomonadota</taxon>
        <taxon>Betaproteobacteria</taxon>
        <taxon>Burkholderiales</taxon>
        <taxon>Comamonadaceae</taxon>
        <taxon>Comamonas</taxon>
    </lineage>
</organism>
<dbReference type="RefSeq" id="WP_087281927.1">
    <property type="nucleotide sequence ID" value="NZ_CP021455.1"/>
</dbReference>
<accession>A0A1Y0EQL3</accession>
<name>A0A1Y0EQL3_9BURK</name>
<dbReference type="AlphaFoldDB" id="A0A1Y0EQL3"/>
<evidence type="ECO:0000313" key="1">
    <source>
        <dbReference type="EMBL" id="ARU05599.1"/>
    </source>
</evidence>
<sequence length="104" mass="12047">MSRHTSTRQRLALQREVLMRRSMLLREQIARESLRLKPRVRLADTALDAVGWAKANPGVVAAVLGTLFVLRPKRMVGLSLRAWGLWRVGTRVWPVLRVLRELRR</sequence>
<dbReference type="Pfam" id="PF13997">
    <property type="entry name" value="YqjK"/>
    <property type="match status" value="1"/>
</dbReference>
<keyword evidence="2" id="KW-1185">Reference proteome</keyword>
<protein>
    <recommendedName>
        <fullName evidence="3">YqjK-like protein</fullName>
    </recommendedName>
</protein>
<proteinExistence type="predicted"/>
<evidence type="ECO:0000313" key="2">
    <source>
        <dbReference type="Proteomes" id="UP000196138"/>
    </source>
</evidence>
<gene>
    <name evidence="1" type="ORF">CCO03_13715</name>
</gene>
<reference evidence="1 2" key="1">
    <citation type="submission" date="2017-05" db="EMBL/GenBank/DDBJ databases">
        <authorList>
            <person name="Song R."/>
            <person name="Chenine A.L."/>
            <person name="Ruprecht R.M."/>
        </authorList>
    </citation>
    <scope>NUCLEOTIDE SEQUENCE [LARGE SCALE GENOMIC DNA]</scope>
    <source>
        <strain evidence="1 2">DSM 26136</strain>
    </source>
</reference>
<evidence type="ECO:0008006" key="3">
    <source>
        <dbReference type="Google" id="ProtNLM"/>
    </source>
</evidence>
<dbReference type="KEGG" id="cser:CCO03_13715"/>
<dbReference type="Proteomes" id="UP000196138">
    <property type="component" value="Chromosome"/>
</dbReference>
<dbReference type="EMBL" id="CP021455">
    <property type="protein sequence ID" value="ARU05599.1"/>
    <property type="molecule type" value="Genomic_DNA"/>
</dbReference>
<dbReference type="InterPro" id="IPR025612">
    <property type="entry name" value="YqjK"/>
</dbReference>